<dbReference type="EMBL" id="FNSC01000001">
    <property type="protein sequence ID" value="SEC75557.1"/>
    <property type="molecule type" value="Genomic_DNA"/>
</dbReference>
<reference evidence="4" key="1">
    <citation type="submission" date="2016-10" db="EMBL/GenBank/DDBJ databases">
        <authorList>
            <person name="Varghese N."/>
            <person name="Submissions S."/>
        </authorList>
    </citation>
    <scope>NUCLEOTIDE SEQUENCE [LARGE SCALE GENOMIC DNA]</scope>
    <source>
        <strain evidence="4">DSM 12111</strain>
    </source>
</reference>
<keyword evidence="3" id="KW-0067">ATP-binding</keyword>
<dbReference type="OrthoDB" id="9768354at2"/>
<proteinExistence type="predicted"/>
<dbReference type="STRING" id="53406.SAMN05421553_1390"/>
<dbReference type="InterPro" id="IPR038475">
    <property type="entry name" value="RecG_C_sf"/>
</dbReference>
<dbReference type="AlphaFoldDB" id="A0A1H4V3I9"/>
<evidence type="ECO:0000313" key="3">
    <source>
        <dbReference type="EMBL" id="SEC75557.1"/>
    </source>
</evidence>
<feature type="compositionally biased region" description="Polar residues" evidence="1">
    <location>
        <begin position="527"/>
        <end position="560"/>
    </location>
</feature>
<dbReference type="PANTHER" id="PTHR30595">
    <property type="entry name" value="GLPR-RELATED TRANSCRIPTIONAL REPRESSOR"/>
    <property type="match status" value="1"/>
</dbReference>
<evidence type="ECO:0000256" key="1">
    <source>
        <dbReference type="SAM" id="MobiDB-lite"/>
    </source>
</evidence>
<dbReference type="Gene3D" id="3.30.950.30">
    <property type="entry name" value="Schlafen, AAA domain"/>
    <property type="match status" value="1"/>
</dbReference>
<evidence type="ECO:0000259" key="2">
    <source>
        <dbReference type="Pfam" id="PF04326"/>
    </source>
</evidence>
<dbReference type="RefSeq" id="WP_090378371.1">
    <property type="nucleotide sequence ID" value="NZ_FNSC01000001.1"/>
</dbReference>
<accession>A0A1H4V3I9</accession>
<feature type="region of interest" description="Disordered" evidence="1">
    <location>
        <begin position="527"/>
        <end position="563"/>
    </location>
</feature>
<feature type="domain" description="Schlafen AlbA-2" evidence="2">
    <location>
        <begin position="18"/>
        <end position="128"/>
    </location>
</feature>
<gene>
    <name evidence="3" type="ORF">SAMN05421553_1390</name>
</gene>
<dbReference type="Pfam" id="PF04326">
    <property type="entry name" value="SLFN_AlbA_2"/>
    <property type="match status" value="1"/>
</dbReference>
<dbReference type="InterPro" id="IPR038461">
    <property type="entry name" value="Schlafen_AlbA_2_dom_sf"/>
</dbReference>
<evidence type="ECO:0000313" key="4">
    <source>
        <dbReference type="Proteomes" id="UP000242849"/>
    </source>
</evidence>
<keyword evidence="3" id="KW-0547">Nucleotide-binding</keyword>
<sequence>MLMQSVESLLNELRALDEHPRIEAKRASQMGSSVMQSICAFANEPGLGGGYLLLGVCEPDEQHAEFWPQGVTDVDKLLNEIQGNCREQFETAIPVHSQTALVDGQRLVALYVPELDAAAKPCVFKGKFDSKHKRKTGVWRRGLNGDYECSQQELEPLLLAKSGLSFEQVILPDAEWDDLDSGVIALYRQLRARVRPQAEELLAGDEEMLRALNLVKHLDGRWRPNVAGLLLLGKPLALRRLLPAVRVDYVRIQGTQWVENPEQRFATTQDFREPLLRLIVRLEATILDDMPRHFRLREGETQRSDQPLLPQKVIREAVVNALMHRDYQVNQPTLVVRYSNRLEIRNAGYSLKPTALLGEMGSLLRNPIIAGVLYDLDFAETKGTGIRTMRRLLQELGLTAPVFSSHQLENQFTAIYLLHQLLGEAQLRWLQQFSHLQLSGDEAKALILAAETGAVDNAALRAISDLDTLAASQLLGRLHHQRGLLVKGGAGPATYYQLAELPGLPLFPAEGPDGSKLDANTSDLRANTSDLDANTSDLDANTSDLRANTSDLDANTSDLGANTGDLPEPLRMALAALSPKARRHTLWPLILWLCSLRPQNAEQLARQLNRQVVALKTGHLNPLREQQGLLEYLHPEVINHPQQAYVTSAAGRLWLAEQGIVL</sequence>
<dbReference type="InterPro" id="IPR007421">
    <property type="entry name" value="Schlafen_AlbA_2_dom"/>
</dbReference>
<dbReference type="PANTHER" id="PTHR30595:SF6">
    <property type="entry name" value="SCHLAFEN ALBA-2 DOMAIN-CONTAINING PROTEIN"/>
    <property type="match status" value="1"/>
</dbReference>
<dbReference type="Gene3D" id="3.30.565.60">
    <property type="match status" value="1"/>
</dbReference>
<keyword evidence="3" id="KW-0378">Hydrolase</keyword>
<protein>
    <submittedName>
        <fullName evidence="3">ATP-dependent DNA helicase RecG</fullName>
    </submittedName>
</protein>
<dbReference type="GO" id="GO:0004386">
    <property type="term" value="F:helicase activity"/>
    <property type="evidence" value="ECO:0007669"/>
    <property type="project" value="UniProtKB-KW"/>
</dbReference>
<keyword evidence="4" id="KW-1185">Reference proteome</keyword>
<organism evidence="3 4">
    <name type="scientific">Pseudomonas anguilliseptica</name>
    <dbReference type="NCBI Taxonomy" id="53406"/>
    <lineage>
        <taxon>Bacteria</taxon>
        <taxon>Pseudomonadati</taxon>
        <taxon>Pseudomonadota</taxon>
        <taxon>Gammaproteobacteria</taxon>
        <taxon>Pseudomonadales</taxon>
        <taxon>Pseudomonadaceae</taxon>
        <taxon>Pseudomonas</taxon>
    </lineage>
</organism>
<name>A0A1H4V3I9_PSEAG</name>
<dbReference type="Proteomes" id="UP000242849">
    <property type="component" value="Unassembled WGS sequence"/>
</dbReference>
<keyword evidence="3" id="KW-0347">Helicase</keyword>
<dbReference type="Pfam" id="PF13749">
    <property type="entry name" value="HATPase_c_4"/>
    <property type="match status" value="1"/>
</dbReference>